<accession>A0A1J1HN68</accession>
<feature type="region of interest" description="Disordered" evidence="1">
    <location>
        <begin position="40"/>
        <end position="65"/>
    </location>
</feature>
<dbReference type="Proteomes" id="UP000183832">
    <property type="component" value="Unassembled WGS sequence"/>
</dbReference>
<keyword evidence="3" id="KW-1185">Reference proteome</keyword>
<dbReference type="AlphaFoldDB" id="A0A1J1HN68"/>
<protein>
    <submittedName>
        <fullName evidence="2">CLUMA_CG001472, isoform A</fullName>
    </submittedName>
</protein>
<sequence>MKQNYLWQMEVVDGVVDGMVVRTVVGLKVRWVTDEVGLKENGSGVESETKAGTDENFTPLLRDGD</sequence>
<reference evidence="2 3" key="1">
    <citation type="submission" date="2015-04" db="EMBL/GenBank/DDBJ databases">
        <authorList>
            <person name="Syromyatnikov M.Y."/>
            <person name="Popov V.N."/>
        </authorList>
    </citation>
    <scope>NUCLEOTIDE SEQUENCE [LARGE SCALE GENOMIC DNA]</scope>
</reference>
<evidence type="ECO:0000313" key="2">
    <source>
        <dbReference type="EMBL" id="CRK87681.1"/>
    </source>
</evidence>
<evidence type="ECO:0000256" key="1">
    <source>
        <dbReference type="SAM" id="MobiDB-lite"/>
    </source>
</evidence>
<proteinExistence type="predicted"/>
<organism evidence="2 3">
    <name type="scientific">Clunio marinus</name>
    <dbReference type="NCBI Taxonomy" id="568069"/>
    <lineage>
        <taxon>Eukaryota</taxon>
        <taxon>Metazoa</taxon>
        <taxon>Ecdysozoa</taxon>
        <taxon>Arthropoda</taxon>
        <taxon>Hexapoda</taxon>
        <taxon>Insecta</taxon>
        <taxon>Pterygota</taxon>
        <taxon>Neoptera</taxon>
        <taxon>Endopterygota</taxon>
        <taxon>Diptera</taxon>
        <taxon>Nematocera</taxon>
        <taxon>Chironomoidea</taxon>
        <taxon>Chironomidae</taxon>
        <taxon>Clunio</taxon>
    </lineage>
</organism>
<gene>
    <name evidence="2" type="ORF">CLUMA_CG001472</name>
</gene>
<dbReference type="EMBL" id="CVRI01000004">
    <property type="protein sequence ID" value="CRK87681.1"/>
    <property type="molecule type" value="Genomic_DNA"/>
</dbReference>
<name>A0A1J1HN68_9DIPT</name>
<evidence type="ECO:0000313" key="3">
    <source>
        <dbReference type="Proteomes" id="UP000183832"/>
    </source>
</evidence>